<dbReference type="Gene3D" id="3.90.226.10">
    <property type="entry name" value="2-enoyl-CoA Hydratase, Chain A, domain 1"/>
    <property type="match status" value="1"/>
</dbReference>
<dbReference type="Proteomes" id="UP000238701">
    <property type="component" value="Unassembled WGS sequence"/>
</dbReference>
<dbReference type="CDD" id="cd06782">
    <property type="entry name" value="cpPDZ_CPP-like"/>
    <property type="match status" value="1"/>
</dbReference>
<dbReference type="EMBL" id="OMOD01000150">
    <property type="protein sequence ID" value="SPF44645.1"/>
    <property type="molecule type" value="Genomic_DNA"/>
</dbReference>
<feature type="domain" description="Tail specific protease" evidence="4">
    <location>
        <begin position="233"/>
        <end position="421"/>
    </location>
</feature>
<feature type="compositionally biased region" description="Acidic residues" evidence="1">
    <location>
        <begin position="422"/>
        <end position="435"/>
    </location>
</feature>
<dbReference type="InterPro" id="IPR036034">
    <property type="entry name" value="PDZ_sf"/>
</dbReference>
<dbReference type="GO" id="GO:0004252">
    <property type="term" value="F:serine-type endopeptidase activity"/>
    <property type="evidence" value="ECO:0007669"/>
    <property type="project" value="UniProtKB-EC"/>
</dbReference>
<keyword evidence="5" id="KW-0645">Protease</keyword>
<dbReference type="SMART" id="SM00245">
    <property type="entry name" value="TSPc"/>
    <property type="match status" value="1"/>
</dbReference>
<reference evidence="6" key="1">
    <citation type="submission" date="2018-02" db="EMBL/GenBank/DDBJ databases">
        <authorList>
            <person name="Hausmann B."/>
        </authorList>
    </citation>
    <scope>NUCLEOTIDE SEQUENCE [LARGE SCALE GENOMIC DNA]</scope>
    <source>
        <strain evidence="6">Peat soil MAG SbA1</strain>
    </source>
</reference>
<name>A0A2U3KYA8_9BACT</name>
<sequence length="462" mass="48989">MTPAPPDRDSQTSSVPEWGGAGRGVTDGAQMKQPGERKAHLSRYNVKSFSGSTSFQKTAKLMSMKTKAAVLVLSFAVLLFVVVGSLGGVHASSNDGSYRQLQVYSEVLQRVQNEYVEEPNIPKVTDGALHGLLESLDSNSSYMSADAYKAYKEHKSTSKGGIGAVISKRFGYADVVTVLPGSAAEKAGIEPTDIFESIEGQSTRDMSLPEIRNLLAGAPGSSVDVAVVRARRAEPQKVVIAREVENIPAVTDKMMEEGIGYVKAETLTRGKAQEIAAKINALQKSGAKKILLDLRNCAEGDEGEGIAVANLFLNHGTITYLQGQKYPREAFNADPAKAITTLPVAVLVNKATAGAAEIVAAAILENARGDVVGDKTFGDGSVQKTIDLPDGGALILSVAKYYSPSGKAIQDEAITPNVLVADADDNIAPEDEEQTPEQQAKPKNTVDDQLNKAVEVLKSRSS</sequence>
<keyword evidence="5" id="KW-0378">Hydrolase</keyword>
<dbReference type="SMART" id="SM00228">
    <property type="entry name" value="PDZ"/>
    <property type="match status" value="1"/>
</dbReference>
<organism evidence="5 6">
    <name type="scientific">Candidatus Sulfotelmatobacter kueseliae</name>
    <dbReference type="NCBI Taxonomy" id="2042962"/>
    <lineage>
        <taxon>Bacteria</taxon>
        <taxon>Pseudomonadati</taxon>
        <taxon>Acidobacteriota</taxon>
        <taxon>Terriglobia</taxon>
        <taxon>Terriglobales</taxon>
        <taxon>Candidatus Korobacteraceae</taxon>
        <taxon>Candidatus Sulfotelmatobacter</taxon>
    </lineage>
</organism>
<dbReference type="SUPFAM" id="SSF50156">
    <property type="entry name" value="PDZ domain-like"/>
    <property type="match status" value="1"/>
</dbReference>
<gene>
    <name evidence="5" type="ORF">SBA1_550010</name>
</gene>
<dbReference type="SUPFAM" id="SSF52096">
    <property type="entry name" value="ClpP/crotonase"/>
    <property type="match status" value="1"/>
</dbReference>
<evidence type="ECO:0000313" key="6">
    <source>
        <dbReference type="Proteomes" id="UP000238701"/>
    </source>
</evidence>
<dbReference type="PANTHER" id="PTHR32060:SF22">
    <property type="entry name" value="CARBOXYL-TERMINAL-PROCESSING PEPTIDASE 3, CHLOROPLASTIC"/>
    <property type="match status" value="1"/>
</dbReference>
<dbReference type="InterPro" id="IPR001478">
    <property type="entry name" value="PDZ"/>
</dbReference>
<dbReference type="Gene3D" id="3.30.750.44">
    <property type="match status" value="1"/>
</dbReference>
<keyword evidence="2" id="KW-1133">Transmembrane helix</keyword>
<dbReference type="AlphaFoldDB" id="A0A2U3KYA8"/>
<feature type="domain" description="PDZ" evidence="3">
    <location>
        <begin position="160"/>
        <end position="231"/>
    </location>
</feature>
<dbReference type="GO" id="GO:0030288">
    <property type="term" value="C:outer membrane-bounded periplasmic space"/>
    <property type="evidence" value="ECO:0007669"/>
    <property type="project" value="TreeGrafter"/>
</dbReference>
<evidence type="ECO:0000259" key="3">
    <source>
        <dbReference type="SMART" id="SM00228"/>
    </source>
</evidence>
<proteinExistence type="predicted"/>
<dbReference type="EC" id="3.4.21.102" evidence="5"/>
<feature type="region of interest" description="Disordered" evidence="1">
    <location>
        <begin position="1"/>
        <end position="40"/>
    </location>
</feature>
<protein>
    <submittedName>
        <fullName evidence="5">Carboxyl-terminal protease</fullName>
        <ecNumber evidence="5">3.4.21.102</ecNumber>
    </submittedName>
</protein>
<dbReference type="InterPro" id="IPR029045">
    <property type="entry name" value="ClpP/crotonase-like_dom_sf"/>
</dbReference>
<evidence type="ECO:0000256" key="2">
    <source>
        <dbReference type="SAM" id="Phobius"/>
    </source>
</evidence>
<feature type="region of interest" description="Disordered" evidence="1">
    <location>
        <begin position="422"/>
        <end position="449"/>
    </location>
</feature>
<dbReference type="Gene3D" id="2.30.42.10">
    <property type="match status" value="1"/>
</dbReference>
<dbReference type="GO" id="GO:0006508">
    <property type="term" value="P:proteolysis"/>
    <property type="evidence" value="ECO:0007669"/>
    <property type="project" value="UniProtKB-KW"/>
</dbReference>
<evidence type="ECO:0000259" key="4">
    <source>
        <dbReference type="SMART" id="SM00245"/>
    </source>
</evidence>
<dbReference type="Pfam" id="PF03572">
    <property type="entry name" value="Peptidase_S41"/>
    <property type="match status" value="1"/>
</dbReference>
<evidence type="ECO:0000256" key="1">
    <source>
        <dbReference type="SAM" id="MobiDB-lite"/>
    </source>
</evidence>
<keyword evidence="2" id="KW-0812">Transmembrane</keyword>
<dbReference type="PANTHER" id="PTHR32060">
    <property type="entry name" value="TAIL-SPECIFIC PROTEASE"/>
    <property type="match status" value="1"/>
</dbReference>
<feature type="transmembrane region" description="Helical" evidence="2">
    <location>
        <begin position="68"/>
        <end position="89"/>
    </location>
</feature>
<accession>A0A2U3KYA8</accession>
<dbReference type="InterPro" id="IPR041489">
    <property type="entry name" value="PDZ_6"/>
</dbReference>
<dbReference type="InterPro" id="IPR005151">
    <property type="entry name" value="Tail-specific_protease"/>
</dbReference>
<evidence type="ECO:0000313" key="5">
    <source>
        <dbReference type="EMBL" id="SPF44645.1"/>
    </source>
</evidence>
<keyword evidence="2" id="KW-0472">Membrane</keyword>
<feature type="compositionally biased region" description="Basic and acidic residues" evidence="1">
    <location>
        <begin position="1"/>
        <end position="10"/>
    </location>
</feature>
<dbReference type="Pfam" id="PF17820">
    <property type="entry name" value="PDZ_6"/>
    <property type="match status" value="1"/>
</dbReference>
<dbReference type="GO" id="GO:0007165">
    <property type="term" value="P:signal transduction"/>
    <property type="evidence" value="ECO:0007669"/>
    <property type="project" value="TreeGrafter"/>
</dbReference>